<dbReference type="RefSeq" id="WP_106837882.1">
    <property type="nucleotide sequence ID" value="NZ_JBCNIW010000040.1"/>
</dbReference>
<dbReference type="PANTHER" id="PTHR23517:SF3">
    <property type="entry name" value="INTEGRAL MEMBRANE TRANSPORT PROTEIN"/>
    <property type="match status" value="1"/>
</dbReference>
<keyword evidence="6 7" id="KW-0472">Membrane</keyword>
<dbReference type="EMBL" id="PXZM01000005">
    <property type="protein sequence ID" value="PSJ99090.1"/>
    <property type="molecule type" value="Genomic_DNA"/>
</dbReference>
<feature type="transmembrane region" description="Helical" evidence="7">
    <location>
        <begin position="391"/>
        <end position="409"/>
    </location>
</feature>
<sequence>MSFWKFDSNIRIRLMLQFLTTMASMTVTPYLIIFFSKQLGTVVTGFMFLGVMVASVAGSFTGGYVADRIGRKKVIVVCEAVIFLSFLGVASVNSPWIQLPYVTFILFLFNNFCLGASGPAYQALIIDVSHPENRRAIFTASYWLNNLAVAIGGLVGAFLFDEHYFALFLGVAVSIAISLAITILFIKETYVPEKLARSASHKQTQKDSSFLGDIIGAYKEVLKHRIFLLFTIANLLIIAVEEQLTNVIGLRLVKEIPEPEQLFSFLAIQVDGMNLLGLLKTENTLLVVCLTVLVSYMMKKRKDRVALLSGLSLFFGGYAWISYSNSPAVLLIAMFFATLGEVMHIPVKQALLANMVPDHARSTYMAVHSLFSIVGVSSAGVFILASAWVPNVAITGIFIGMGLICLVLFHRITKKVGQEQEAATKATQSNATA</sequence>
<evidence type="ECO:0000256" key="7">
    <source>
        <dbReference type="SAM" id="Phobius"/>
    </source>
</evidence>
<accession>A0A2P7VIS8</accession>
<feature type="transmembrane region" description="Helical" evidence="7">
    <location>
        <begin position="327"/>
        <end position="345"/>
    </location>
</feature>
<gene>
    <name evidence="9" type="ORF">C7R93_05575</name>
</gene>
<feature type="domain" description="Major facilitator superfamily (MFS) profile" evidence="8">
    <location>
        <begin position="1"/>
        <end position="414"/>
    </location>
</feature>
<dbReference type="PANTHER" id="PTHR23517">
    <property type="entry name" value="RESISTANCE PROTEIN MDTM, PUTATIVE-RELATED-RELATED"/>
    <property type="match status" value="1"/>
</dbReference>
<evidence type="ECO:0000313" key="10">
    <source>
        <dbReference type="Proteomes" id="UP000240419"/>
    </source>
</evidence>
<dbReference type="GO" id="GO:0005886">
    <property type="term" value="C:plasma membrane"/>
    <property type="evidence" value="ECO:0007669"/>
    <property type="project" value="UniProtKB-SubCell"/>
</dbReference>
<dbReference type="AlphaFoldDB" id="A0A2P7VIS8"/>
<dbReference type="PROSITE" id="PS50850">
    <property type="entry name" value="MFS"/>
    <property type="match status" value="1"/>
</dbReference>
<dbReference type="Gene3D" id="1.20.1250.20">
    <property type="entry name" value="MFS general substrate transporter like domains"/>
    <property type="match status" value="1"/>
</dbReference>
<dbReference type="InterPro" id="IPR011701">
    <property type="entry name" value="MFS"/>
</dbReference>
<proteinExistence type="predicted"/>
<name>A0A2P7VIS8_9BACL</name>
<feature type="transmembrane region" description="Helical" evidence="7">
    <location>
        <begin position="99"/>
        <end position="121"/>
    </location>
</feature>
<protein>
    <submittedName>
        <fullName evidence="9">Arabinose ABC transporter permease</fullName>
    </submittedName>
</protein>
<comment type="caution">
    <text evidence="9">The sequence shown here is derived from an EMBL/GenBank/DDBJ whole genome shotgun (WGS) entry which is preliminary data.</text>
</comment>
<comment type="subcellular location">
    <subcellularLocation>
        <location evidence="1">Cell membrane</location>
        <topology evidence="1">Multi-pass membrane protein</topology>
    </subcellularLocation>
</comment>
<evidence type="ECO:0000256" key="6">
    <source>
        <dbReference type="ARBA" id="ARBA00023136"/>
    </source>
</evidence>
<feature type="transmembrane region" description="Helical" evidence="7">
    <location>
        <begin position="39"/>
        <end position="62"/>
    </location>
</feature>
<dbReference type="OrthoDB" id="9793283at2"/>
<keyword evidence="2" id="KW-0813">Transport</keyword>
<keyword evidence="10" id="KW-1185">Reference proteome</keyword>
<evidence type="ECO:0000313" key="9">
    <source>
        <dbReference type="EMBL" id="PSJ99090.1"/>
    </source>
</evidence>
<keyword evidence="4 7" id="KW-0812">Transmembrane</keyword>
<dbReference type="InterPro" id="IPR050171">
    <property type="entry name" value="MFS_Transporters"/>
</dbReference>
<dbReference type="Proteomes" id="UP000240419">
    <property type="component" value="Unassembled WGS sequence"/>
</dbReference>
<feature type="transmembrane region" description="Helical" evidence="7">
    <location>
        <begin position="166"/>
        <end position="186"/>
    </location>
</feature>
<feature type="transmembrane region" description="Helical" evidence="7">
    <location>
        <begin position="366"/>
        <end position="385"/>
    </location>
</feature>
<dbReference type="SUPFAM" id="SSF103473">
    <property type="entry name" value="MFS general substrate transporter"/>
    <property type="match status" value="1"/>
</dbReference>
<feature type="transmembrane region" description="Helical" evidence="7">
    <location>
        <begin position="12"/>
        <end position="33"/>
    </location>
</feature>
<evidence type="ECO:0000256" key="3">
    <source>
        <dbReference type="ARBA" id="ARBA00022475"/>
    </source>
</evidence>
<evidence type="ECO:0000256" key="2">
    <source>
        <dbReference type="ARBA" id="ARBA00022448"/>
    </source>
</evidence>
<reference evidence="9 10" key="1">
    <citation type="submission" date="2018-03" db="EMBL/GenBank/DDBJ databases">
        <title>Brevisbacillus phylogenomics.</title>
        <authorList>
            <person name="Dunlap C."/>
        </authorList>
    </citation>
    <scope>NUCLEOTIDE SEQUENCE [LARGE SCALE GENOMIC DNA]</scope>
    <source>
        <strain evidence="9 10">NRRL NRS-1210</strain>
    </source>
</reference>
<dbReference type="InterPro" id="IPR036259">
    <property type="entry name" value="MFS_trans_sf"/>
</dbReference>
<dbReference type="Pfam" id="PF07690">
    <property type="entry name" value="MFS_1"/>
    <property type="match status" value="2"/>
</dbReference>
<dbReference type="GO" id="GO:0022857">
    <property type="term" value="F:transmembrane transporter activity"/>
    <property type="evidence" value="ECO:0007669"/>
    <property type="project" value="InterPro"/>
</dbReference>
<evidence type="ECO:0000256" key="1">
    <source>
        <dbReference type="ARBA" id="ARBA00004651"/>
    </source>
</evidence>
<feature type="transmembrane region" description="Helical" evidence="7">
    <location>
        <begin position="305"/>
        <end position="321"/>
    </location>
</feature>
<keyword evidence="3" id="KW-1003">Cell membrane</keyword>
<feature type="transmembrane region" description="Helical" evidence="7">
    <location>
        <begin position="74"/>
        <end position="93"/>
    </location>
</feature>
<organism evidence="9 10">
    <name type="scientific">Brevibacillus fortis</name>
    <dbReference type="NCBI Taxonomy" id="2126352"/>
    <lineage>
        <taxon>Bacteria</taxon>
        <taxon>Bacillati</taxon>
        <taxon>Bacillota</taxon>
        <taxon>Bacilli</taxon>
        <taxon>Bacillales</taxon>
        <taxon>Paenibacillaceae</taxon>
        <taxon>Brevibacillus</taxon>
    </lineage>
</organism>
<dbReference type="InterPro" id="IPR020846">
    <property type="entry name" value="MFS_dom"/>
</dbReference>
<evidence type="ECO:0000256" key="5">
    <source>
        <dbReference type="ARBA" id="ARBA00022989"/>
    </source>
</evidence>
<evidence type="ECO:0000256" key="4">
    <source>
        <dbReference type="ARBA" id="ARBA00022692"/>
    </source>
</evidence>
<feature type="transmembrane region" description="Helical" evidence="7">
    <location>
        <begin position="142"/>
        <end position="160"/>
    </location>
</feature>
<evidence type="ECO:0000259" key="8">
    <source>
        <dbReference type="PROSITE" id="PS50850"/>
    </source>
</evidence>
<keyword evidence="5 7" id="KW-1133">Transmembrane helix</keyword>